<organism evidence="6 7">
    <name type="scientific">Pseudogymnoascus destructans (strain ATCC MYA-4855 / 20631-21)</name>
    <name type="common">Bat white-nose syndrome fungus</name>
    <name type="synonym">Geomyces destructans</name>
    <dbReference type="NCBI Taxonomy" id="658429"/>
    <lineage>
        <taxon>Eukaryota</taxon>
        <taxon>Fungi</taxon>
        <taxon>Dikarya</taxon>
        <taxon>Ascomycota</taxon>
        <taxon>Pezizomycotina</taxon>
        <taxon>Leotiomycetes</taxon>
        <taxon>Thelebolales</taxon>
        <taxon>Thelebolaceae</taxon>
        <taxon>Pseudogymnoascus</taxon>
    </lineage>
</organism>
<dbReference type="EMBL" id="GL573405">
    <property type="protein sequence ID" value="ELR05730.1"/>
    <property type="molecule type" value="Genomic_DNA"/>
</dbReference>
<evidence type="ECO:0000259" key="5">
    <source>
        <dbReference type="SMART" id="SM00916"/>
    </source>
</evidence>
<evidence type="ECO:0000313" key="7">
    <source>
        <dbReference type="Proteomes" id="UP000011064"/>
    </source>
</evidence>
<proteinExistence type="predicted"/>
<accession>L8FXM0</accession>
<dbReference type="GO" id="GO:0005840">
    <property type="term" value="C:ribosome"/>
    <property type="evidence" value="ECO:0007669"/>
    <property type="project" value="UniProtKB-KW"/>
</dbReference>
<comment type="subcellular location">
    <subcellularLocation>
        <location evidence="1">Mitochondrion</location>
    </subcellularLocation>
</comment>
<keyword evidence="3" id="KW-0496">Mitochondrion</keyword>
<evidence type="ECO:0000256" key="4">
    <source>
        <dbReference type="ARBA" id="ARBA00023274"/>
    </source>
</evidence>
<dbReference type="Proteomes" id="UP000011064">
    <property type="component" value="Unassembled WGS sequence"/>
</dbReference>
<dbReference type="AlphaFoldDB" id="L8FXM0"/>
<evidence type="ECO:0000256" key="2">
    <source>
        <dbReference type="ARBA" id="ARBA00022980"/>
    </source>
</evidence>
<evidence type="ECO:0000313" key="6">
    <source>
        <dbReference type="EMBL" id="ELR05730.1"/>
    </source>
</evidence>
<protein>
    <recommendedName>
        <fullName evidence="5">Ribosomal protein/NADH dehydrogenase domain-containing protein</fullName>
    </recommendedName>
</protein>
<evidence type="ECO:0000256" key="1">
    <source>
        <dbReference type="ARBA" id="ARBA00004173"/>
    </source>
</evidence>
<dbReference type="InterPro" id="IPR007741">
    <property type="entry name" value="Ribosomal_mL43/mS25/NADH_DH"/>
</dbReference>
<dbReference type="FunCoup" id="L8FXM0">
    <property type="interactions" value="88"/>
</dbReference>
<dbReference type="OrthoDB" id="1696305at2759"/>
<gene>
    <name evidence="6" type="ORF">GMDG_07573</name>
</gene>
<dbReference type="InParanoid" id="L8FXM0"/>
<reference evidence="7" key="1">
    <citation type="submission" date="2010-09" db="EMBL/GenBank/DDBJ databases">
        <title>The genome sequence of Geomyces destructans 20631-21.</title>
        <authorList>
            <consortium name="The Broad Institute Genome Sequencing Platform"/>
            <person name="Cuomo C.A."/>
            <person name="Blehert D.S."/>
            <person name="Lorch J.M."/>
            <person name="Young S.K."/>
            <person name="Zeng Q."/>
            <person name="Gargeya S."/>
            <person name="Fitzgerald M."/>
            <person name="Haas B."/>
            <person name="Abouelleil A."/>
            <person name="Alvarado L."/>
            <person name="Arachchi H.M."/>
            <person name="Berlin A."/>
            <person name="Brown A."/>
            <person name="Chapman S.B."/>
            <person name="Chen Z."/>
            <person name="Dunbar C."/>
            <person name="Freedman E."/>
            <person name="Gearin G."/>
            <person name="Gellesch M."/>
            <person name="Goldberg J."/>
            <person name="Griggs A."/>
            <person name="Gujja S."/>
            <person name="Heiman D."/>
            <person name="Howarth C."/>
            <person name="Larson L."/>
            <person name="Lui A."/>
            <person name="MacDonald P.J.P."/>
            <person name="Montmayeur A."/>
            <person name="Murphy C."/>
            <person name="Neiman D."/>
            <person name="Pearson M."/>
            <person name="Priest M."/>
            <person name="Roberts A."/>
            <person name="Saif S."/>
            <person name="Shea T."/>
            <person name="Shenoy N."/>
            <person name="Sisk P."/>
            <person name="Stolte C."/>
            <person name="Sykes S."/>
            <person name="Wortman J."/>
            <person name="Nusbaum C."/>
            <person name="Birren B."/>
        </authorList>
    </citation>
    <scope>NUCLEOTIDE SEQUENCE [LARGE SCALE GENOMIC DNA]</scope>
    <source>
        <strain evidence="7">ATCC MYA-4855 / 20631-21</strain>
    </source>
</reference>
<dbReference type="HOGENOM" id="CLU_094283_0_0_1"/>
<dbReference type="VEuPathDB" id="FungiDB:GMDG_07573"/>
<dbReference type="PANTHER" id="PTHR13274:SF2">
    <property type="entry name" value="SMALL RIBOSOMAL SUBUNIT PROTEIN MS25"/>
    <property type="match status" value="1"/>
</dbReference>
<evidence type="ECO:0000256" key="3">
    <source>
        <dbReference type="ARBA" id="ARBA00023128"/>
    </source>
</evidence>
<dbReference type="STRING" id="658429.L8FXM0"/>
<keyword evidence="2" id="KW-0689">Ribosomal protein</keyword>
<dbReference type="SUPFAM" id="SSF52833">
    <property type="entry name" value="Thioredoxin-like"/>
    <property type="match status" value="1"/>
</dbReference>
<sequence>MVSILRRMTKLRAKLLAIKLGPGAAVLPKNVTKLHMEFAKRMNDGHYGPRKFWHSCLPRLKYHNPTVSMTLERTTNQEGPALMTVYFDDATHPQTPSAPVAGTQTEPPASSQQRVVTINMKHRHESEILSQLLALTNAVPVEPTPEEVEQLQKLAALKEVGERDSARHRIFNAEKKREEAILAQARSAA</sequence>
<dbReference type="InterPro" id="IPR036249">
    <property type="entry name" value="Thioredoxin-like_sf"/>
</dbReference>
<feature type="domain" description="Ribosomal protein/NADH dehydrogenase" evidence="5">
    <location>
        <begin position="41"/>
        <end position="139"/>
    </location>
</feature>
<dbReference type="GO" id="GO:0003735">
    <property type="term" value="F:structural constituent of ribosome"/>
    <property type="evidence" value="ECO:0007669"/>
    <property type="project" value="InterPro"/>
</dbReference>
<dbReference type="PANTHER" id="PTHR13274">
    <property type="entry name" value="MITOCHONDRIAL RIBOSOMAL PROTEIN S25"/>
    <property type="match status" value="1"/>
</dbReference>
<dbReference type="GO" id="GO:1990904">
    <property type="term" value="C:ribonucleoprotein complex"/>
    <property type="evidence" value="ECO:0007669"/>
    <property type="project" value="UniProtKB-KW"/>
</dbReference>
<dbReference type="Pfam" id="PF05047">
    <property type="entry name" value="L51_S25_CI-B8"/>
    <property type="match status" value="1"/>
</dbReference>
<name>L8FXM0_PSED2</name>
<keyword evidence="4" id="KW-0687">Ribonucleoprotein</keyword>
<dbReference type="GO" id="GO:0005739">
    <property type="term" value="C:mitochondrion"/>
    <property type="evidence" value="ECO:0007669"/>
    <property type="project" value="UniProtKB-SubCell"/>
</dbReference>
<dbReference type="InterPro" id="IPR040049">
    <property type="entry name" value="Ribosomal_mS25/mL61"/>
</dbReference>
<keyword evidence="7" id="KW-1185">Reference proteome</keyword>
<dbReference type="SMART" id="SM00916">
    <property type="entry name" value="L51_S25_CI-B8"/>
    <property type="match status" value="1"/>
</dbReference>